<dbReference type="Gene3D" id="3.40.50.720">
    <property type="entry name" value="NAD(P)-binding Rossmann-like Domain"/>
    <property type="match status" value="1"/>
</dbReference>
<accession>A0ABY8W6L1</accession>
<keyword evidence="4" id="KW-1185">Reference proteome</keyword>
<evidence type="ECO:0000259" key="2">
    <source>
        <dbReference type="Pfam" id="PF13460"/>
    </source>
</evidence>
<name>A0ABY8W6L1_9ACTN</name>
<feature type="domain" description="NAD(P)-binding" evidence="2">
    <location>
        <begin position="9"/>
        <end position="91"/>
    </location>
</feature>
<dbReference type="EMBL" id="CP126980">
    <property type="protein sequence ID" value="WIM92658.1"/>
    <property type="molecule type" value="Genomic_DNA"/>
</dbReference>
<evidence type="ECO:0000256" key="1">
    <source>
        <dbReference type="SAM" id="MobiDB-lite"/>
    </source>
</evidence>
<sequence>MSHTIAVYGATGHTGRHVTTELRRRGHHPLLLGRDLTTLHTLDDHPRHATVDDPDSLDRALHGADAVINTAGPFATTAGPLIDAARRAGIPYLDVAAEIEANLDTFTHHTDATTLIIPAMAFYGGLGDLLATTALDGDTHADTIHIAYGLTSWHPTPGTLASGTVSTQRRGGRRLRYTNGALHHHDDAPTTVTWPFPPPLGPREVLAEFTMADVVTLPTHLRAHHITTYMTTTAATDLANAGPRRDTPETFTVDVLIRTGTTQRRITATGQDIYAISAPLVVEATDRVLTGRTRVTHGVASAGTAFDAPDFLRSLHTHLTIHHHKPISGTPTAPFPASDRGTAPLTPSTRN</sequence>
<gene>
    <name evidence="3" type="ORF">ACTOB_004611</name>
</gene>
<evidence type="ECO:0000313" key="4">
    <source>
        <dbReference type="Proteomes" id="UP001240150"/>
    </source>
</evidence>
<organism evidence="3 4">
    <name type="scientific">Actinoplanes oblitus</name>
    <dbReference type="NCBI Taxonomy" id="3040509"/>
    <lineage>
        <taxon>Bacteria</taxon>
        <taxon>Bacillati</taxon>
        <taxon>Actinomycetota</taxon>
        <taxon>Actinomycetes</taxon>
        <taxon>Micromonosporales</taxon>
        <taxon>Micromonosporaceae</taxon>
        <taxon>Actinoplanes</taxon>
    </lineage>
</organism>
<dbReference type="InterPro" id="IPR016040">
    <property type="entry name" value="NAD(P)-bd_dom"/>
</dbReference>
<dbReference type="RefSeq" id="WP_284913865.1">
    <property type="nucleotide sequence ID" value="NZ_CP126980.1"/>
</dbReference>
<protein>
    <submittedName>
        <fullName evidence="3">NAD(P)H-binding protein</fullName>
    </submittedName>
</protein>
<feature type="region of interest" description="Disordered" evidence="1">
    <location>
        <begin position="324"/>
        <end position="351"/>
    </location>
</feature>
<dbReference type="Pfam" id="PF13460">
    <property type="entry name" value="NAD_binding_10"/>
    <property type="match status" value="1"/>
</dbReference>
<reference evidence="3 4" key="1">
    <citation type="submission" date="2023-06" db="EMBL/GenBank/DDBJ databases">
        <authorList>
            <person name="Yushchuk O."/>
            <person name="Binda E."/>
            <person name="Ruckert-Reed C."/>
            <person name="Fedorenko V."/>
            <person name="Kalinowski J."/>
            <person name="Marinelli F."/>
        </authorList>
    </citation>
    <scope>NUCLEOTIDE SEQUENCE [LARGE SCALE GENOMIC DNA]</scope>
    <source>
        <strain evidence="3 4">NRRL 3884</strain>
    </source>
</reference>
<dbReference type="PANTHER" id="PTHR43781">
    <property type="entry name" value="SACCHAROPINE DEHYDROGENASE"/>
    <property type="match status" value="1"/>
</dbReference>
<evidence type="ECO:0000313" key="3">
    <source>
        <dbReference type="EMBL" id="WIM92658.1"/>
    </source>
</evidence>
<proteinExistence type="predicted"/>
<dbReference type="Proteomes" id="UP001240150">
    <property type="component" value="Chromosome"/>
</dbReference>
<dbReference type="PANTHER" id="PTHR43781:SF1">
    <property type="entry name" value="SACCHAROPINE DEHYDROGENASE"/>
    <property type="match status" value="1"/>
</dbReference>
<dbReference type="SUPFAM" id="SSF51735">
    <property type="entry name" value="NAD(P)-binding Rossmann-fold domains"/>
    <property type="match status" value="1"/>
</dbReference>
<dbReference type="InterPro" id="IPR036291">
    <property type="entry name" value="NAD(P)-bd_dom_sf"/>
</dbReference>